<protein>
    <submittedName>
        <fullName evidence="1">Uncharacterized protein</fullName>
    </submittedName>
</protein>
<name>A0A6P2CSW8_9BACT</name>
<dbReference type="Proteomes" id="UP000464178">
    <property type="component" value="Chromosome"/>
</dbReference>
<keyword evidence="2" id="KW-1185">Reference proteome</keyword>
<dbReference type="AlphaFoldDB" id="A0A6P2CSW8"/>
<gene>
    <name evidence="1" type="ORF">SOIL9_56850</name>
</gene>
<proteinExistence type="predicted"/>
<dbReference type="RefSeq" id="WP_162666951.1">
    <property type="nucleotide sequence ID" value="NZ_LR593886.1"/>
</dbReference>
<dbReference type="EMBL" id="LR593886">
    <property type="protein sequence ID" value="VTR92029.1"/>
    <property type="molecule type" value="Genomic_DNA"/>
</dbReference>
<evidence type="ECO:0000313" key="1">
    <source>
        <dbReference type="EMBL" id="VTR92029.1"/>
    </source>
</evidence>
<sequence length="143" mass="15303">MDTDWHPRRAAANATFSAKVVSPNSIALESVTKAPSSLSTPNSLGCRYTVLYPRARASNNRALALYDLGGFGTRIAHSPRLRGSAGKWCLVAQSRAALARVLANWGSCGSIDGGTDLPAGSSVRRSNFVGCCRRRTPVNWRPD</sequence>
<evidence type="ECO:0000313" key="2">
    <source>
        <dbReference type="Proteomes" id="UP000464178"/>
    </source>
</evidence>
<accession>A0A6P2CSW8</accession>
<reference evidence="1 2" key="1">
    <citation type="submission" date="2019-05" db="EMBL/GenBank/DDBJ databases">
        <authorList>
            <consortium name="Science for Life Laboratories"/>
        </authorList>
    </citation>
    <scope>NUCLEOTIDE SEQUENCE [LARGE SCALE GENOMIC DNA]</scope>
    <source>
        <strain evidence="1">Soil9</strain>
    </source>
</reference>
<organism evidence="1 2">
    <name type="scientific">Gemmata massiliana</name>
    <dbReference type="NCBI Taxonomy" id="1210884"/>
    <lineage>
        <taxon>Bacteria</taxon>
        <taxon>Pseudomonadati</taxon>
        <taxon>Planctomycetota</taxon>
        <taxon>Planctomycetia</taxon>
        <taxon>Gemmatales</taxon>
        <taxon>Gemmataceae</taxon>
        <taxon>Gemmata</taxon>
    </lineage>
</organism>
<dbReference type="KEGG" id="gms:SOIL9_56850"/>